<evidence type="ECO:0000313" key="2">
    <source>
        <dbReference type="EMBL" id="KKJ77492.1"/>
    </source>
</evidence>
<proteinExistence type="predicted"/>
<sequence length="247" mass="27274">MFNKSITLSAALSISLFALPVQADLFSEGLKILSGGETKQEGQNQSNLSVGEISSGLKEALRVGSARVVDQVSVKDGFNGDNNIHIPLPENLKKVQGALQTVGLSSLADDLELKLNRGAEKASVEARELFLDTISEMTLEDARRIYDGRNDEATRYFQEKMSPELKEKFKPIIDRTLSEVGAVNSYEEMISSYKAIPFVPDVKADLTDYTVSKALEGLFYYLAKEEEQIRQNPVARTTEILENVFGS</sequence>
<protein>
    <recommendedName>
        <fullName evidence="4">DUF4197 domain-containing protein</fullName>
    </recommendedName>
</protein>
<dbReference type="InterPro" id="IPR025245">
    <property type="entry name" value="DUF4197"/>
</dbReference>
<accession>A0A0M2R6G9</accession>
<dbReference type="OrthoDB" id="9789685at2"/>
<feature type="signal peptide" evidence="1">
    <location>
        <begin position="1"/>
        <end position="23"/>
    </location>
</feature>
<keyword evidence="3" id="KW-1185">Reference proteome</keyword>
<dbReference type="Proteomes" id="UP000034491">
    <property type="component" value="Unassembled WGS sequence"/>
</dbReference>
<organism evidence="2 3">
    <name type="scientific">Kiloniella litopenaei</name>
    <dbReference type="NCBI Taxonomy" id="1549748"/>
    <lineage>
        <taxon>Bacteria</taxon>
        <taxon>Pseudomonadati</taxon>
        <taxon>Pseudomonadota</taxon>
        <taxon>Alphaproteobacteria</taxon>
        <taxon>Rhodospirillales</taxon>
        <taxon>Kiloniellaceae</taxon>
        <taxon>Kiloniella</taxon>
    </lineage>
</organism>
<comment type="caution">
    <text evidence="2">The sequence shown here is derived from an EMBL/GenBank/DDBJ whole genome shotgun (WGS) entry which is preliminary data.</text>
</comment>
<dbReference type="RefSeq" id="WP_046505038.1">
    <property type="nucleotide sequence ID" value="NZ_LANI01000004.1"/>
</dbReference>
<name>A0A0M2R6G9_9PROT</name>
<dbReference type="PATRIC" id="fig|1549748.8.peg.3425"/>
<evidence type="ECO:0000256" key="1">
    <source>
        <dbReference type="SAM" id="SignalP"/>
    </source>
</evidence>
<dbReference type="EMBL" id="LANI01000004">
    <property type="protein sequence ID" value="KKJ77492.1"/>
    <property type="molecule type" value="Genomic_DNA"/>
</dbReference>
<dbReference type="AlphaFoldDB" id="A0A0M2R6G9"/>
<reference evidence="2 3" key="1">
    <citation type="submission" date="2015-03" db="EMBL/GenBank/DDBJ databases">
        <title>Genome sequence of Kiloniella sp. P1-1, isolated from the gut microflora of Pacific white shrimp, Penaeus vannamei.</title>
        <authorList>
            <person name="Shao Z."/>
            <person name="Wang L."/>
            <person name="Li X."/>
        </authorList>
    </citation>
    <scope>NUCLEOTIDE SEQUENCE [LARGE SCALE GENOMIC DNA]</scope>
    <source>
        <strain evidence="2 3">P1-1</strain>
    </source>
</reference>
<dbReference type="Pfam" id="PF13852">
    <property type="entry name" value="DUF4197"/>
    <property type="match status" value="1"/>
</dbReference>
<keyword evidence="1" id="KW-0732">Signal</keyword>
<evidence type="ECO:0000313" key="3">
    <source>
        <dbReference type="Proteomes" id="UP000034491"/>
    </source>
</evidence>
<evidence type="ECO:0008006" key="4">
    <source>
        <dbReference type="Google" id="ProtNLM"/>
    </source>
</evidence>
<gene>
    <name evidence="2" type="ORF">WH95_07305</name>
</gene>
<feature type="chain" id="PRO_5005640561" description="DUF4197 domain-containing protein" evidence="1">
    <location>
        <begin position="24"/>
        <end position="247"/>
    </location>
</feature>